<keyword evidence="7 8" id="KW-0472">Membrane</keyword>
<keyword evidence="2" id="KW-1003">Cell membrane</keyword>
<dbReference type="GO" id="GO:0009103">
    <property type="term" value="P:lipopolysaccharide biosynthetic process"/>
    <property type="evidence" value="ECO:0007669"/>
    <property type="project" value="UniProtKB-ARBA"/>
</dbReference>
<dbReference type="InterPro" id="IPR050297">
    <property type="entry name" value="LipidA_mod_glycosyltrf_83"/>
</dbReference>
<name>A0A8S9T6Z5_9CYAN</name>
<feature type="transmembrane region" description="Helical" evidence="8">
    <location>
        <begin position="141"/>
        <end position="164"/>
    </location>
</feature>
<feature type="transmembrane region" description="Helical" evidence="8">
    <location>
        <begin position="313"/>
        <end position="331"/>
    </location>
</feature>
<feature type="transmembrane region" description="Helical" evidence="8">
    <location>
        <begin position="246"/>
        <end position="271"/>
    </location>
</feature>
<feature type="transmembrane region" description="Helical" evidence="8">
    <location>
        <begin position="338"/>
        <end position="355"/>
    </location>
</feature>
<feature type="transmembrane region" description="Helical" evidence="8">
    <location>
        <begin position="375"/>
        <end position="393"/>
    </location>
</feature>
<evidence type="ECO:0000256" key="7">
    <source>
        <dbReference type="ARBA" id="ARBA00023136"/>
    </source>
</evidence>
<evidence type="ECO:0000256" key="6">
    <source>
        <dbReference type="ARBA" id="ARBA00022989"/>
    </source>
</evidence>
<feature type="transmembrane region" description="Helical" evidence="8">
    <location>
        <begin position="283"/>
        <end position="301"/>
    </location>
</feature>
<proteinExistence type="predicted"/>
<comment type="caution">
    <text evidence="10">The sequence shown here is derived from an EMBL/GenBank/DDBJ whole genome shotgun (WGS) entry which is preliminary data.</text>
</comment>
<keyword evidence="4" id="KW-0808">Transferase</keyword>
<evidence type="ECO:0000256" key="4">
    <source>
        <dbReference type="ARBA" id="ARBA00022679"/>
    </source>
</evidence>
<feature type="transmembrane region" description="Helical" evidence="8">
    <location>
        <begin position="105"/>
        <end position="129"/>
    </location>
</feature>
<evidence type="ECO:0000313" key="10">
    <source>
        <dbReference type="EMBL" id="KAF3887876.1"/>
    </source>
</evidence>
<keyword evidence="3" id="KW-0328">Glycosyltransferase</keyword>
<evidence type="ECO:0000256" key="8">
    <source>
        <dbReference type="SAM" id="Phobius"/>
    </source>
</evidence>
<evidence type="ECO:0000256" key="1">
    <source>
        <dbReference type="ARBA" id="ARBA00004651"/>
    </source>
</evidence>
<feature type="transmembrane region" description="Helical" evidence="8">
    <location>
        <begin position="9"/>
        <end position="28"/>
    </location>
</feature>
<comment type="subcellular location">
    <subcellularLocation>
        <location evidence="1">Cell membrane</location>
        <topology evidence="1">Multi-pass membrane protein</topology>
    </subcellularLocation>
</comment>
<dbReference type="EMBL" id="JHEG04000001">
    <property type="protein sequence ID" value="KAF3887876.1"/>
    <property type="molecule type" value="Genomic_DNA"/>
</dbReference>
<accession>A0A8S9T6Z5</accession>
<keyword evidence="11" id="KW-1185">Reference proteome</keyword>
<dbReference type="InterPro" id="IPR038731">
    <property type="entry name" value="RgtA/B/C-like"/>
</dbReference>
<reference evidence="10" key="2">
    <citation type="submission" date="2019-11" db="EMBL/GenBank/DDBJ databases">
        <title>Improved Assembly of Tolypothrix boutellei genome.</title>
        <authorList>
            <person name="Sarangi A.N."/>
            <person name="Mukherjee M."/>
            <person name="Ghosh S."/>
            <person name="Singh D."/>
            <person name="Das A."/>
            <person name="Kant S."/>
            <person name="Prusty A."/>
            <person name="Tripathy S."/>
        </authorList>
    </citation>
    <scope>NUCLEOTIDE SEQUENCE</scope>
    <source>
        <strain evidence="10">VB521301</strain>
    </source>
</reference>
<organism evidence="10 11">
    <name type="scientific">Tolypothrix bouteillei VB521301</name>
    <dbReference type="NCBI Taxonomy" id="1479485"/>
    <lineage>
        <taxon>Bacteria</taxon>
        <taxon>Bacillati</taxon>
        <taxon>Cyanobacteriota</taxon>
        <taxon>Cyanophyceae</taxon>
        <taxon>Nostocales</taxon>
        <taxon>Tolypothrichaceae</taxon>
        <taxon>Tolypothrix</taxon>
    </lineage>
</organism>
<dbReference type="Proteomes" id="UP000029738">
    <property type="component" value="Unassembled WGS sequence"/>
</dbReference>
<feature type="transmembrane region" description="Helical" evidence="8">
    <location>
        <begin position="400"/>
        <end position="420"/>
    </location>
</feature>
<keyword evidence="5 8" id="KW-0812">Transmembrane</keyword>
<evidence type="ECO:0000313" key="11">
    <source>
        <dbReference type="Proteomes" id="UP000029738"/>
    </source>
</evidence>
<dbReference type="GO" id="GO:0016763">
    <property type="term" value="F:pentosyltransferase activity"/>
    <property type="evidence" value="ECO:0007669"/>
    <property type="project" value="TreeGrafter"/>
</dbReference>
<protein>
    <recommendedName>
        <fullName evidence="9">Glycosyltransferase RgtA/B/C/D-like domain-containing protein</fullName>
    </recommendedName>
</protein>
<dbReference type="Pfam" id="PF13231">
    <property type="entry name" value="PMT_2"/>
    <property type="match status" value="1"/>
</dbReference>
<feature type="transmembrane region" description="Helical" evidence="8">
    <location>
        <begin position="170"/>
        <end position="189"/>
    </location>
</feature>
<feature type="transmembrane region" description="Helical" evidence="8">
    <location>
        <begin position="201"/>
        <end position="226"/>
    </location>
</feature>
<evidence type="ECO:0000256" key="3">
    <source>
        <dbReference type="ARBA" id="ARBA00022676"/>
    </source>
</evidence>
<dbReference type="AlphaFoldDB" id="A0A8S9T6Z5"/>
<keyword evidence="6 8" id="KW-1133">Transmembrane helix</keyword>
<dbReference type="RefSeq" id="WP_038093154.1">
    <property type="nucleotide sequence ID" value="NZ_JHEG04000001.1"/>
</dbReference>
<dbReference type="PANTHER" id="PTHR33908:SF11">
    <property type="entry name" value="MEMBRANE PROTEIN"/>
    <property type="match status" value="1"/>
</dbReference>
<reference evidence="10" key="1">
    <citation type="journal article" date="2015" name="Genome Announc.">
        <title>Draft Genome Sequence of Tolypothrix boutellei Strain VB521301.</title>
        <authorList>
            <person name="Chandrababunaidu M.M."/>
            <person name="Singh D."/>
            <person name="Sen D."/>
            <person name="Bhan S."/>
            <person name="Das S."/>
            <person name="Gupta A."/>
            <person name="Adhikary S.P."/>
            <person name="Tripathy S."/>
        </authorList>
    </citation>
    <scope>NUCLEOTIDE SEQUENCE</scope>
    <source>
        <strain evidence="10">VB521301</strain>
    </source>
</reference>
<feature type="domain" description="Glycosyltransferase RgtA/B/C/D-like" evidence="9">
    <location>
        <begin position="95"/>
        <end position="263"/>
    </location>
</feature>
<gene>
    <name evidence="10" type="ORF">DA73_0400022065</name>
</gene>
<evidence type="ECO:0000259" key="9">
    <source>
        <dbReference type="Pfam" id="PF13231"/>
    </source>
</evidence>
<sequence length="533" mass="60963">MRQIKLAPYWLRFLIITVFALGVFFRFYNLDTKVYSQDETHTSLRISGYTSLEVQRQIFNSRTLKKEAFDKFQSLNYEKGLGDTLMSLAIEDPQRPPLYYLLIRIWVQLFGTSVTAIRSFSAIVSLLVFPSLYWLCRELFIVPLSVPYVAIALTTISPIHLVYAQEAQEYILWLVTIVISSGALLRALRLETTGEHKEDRIYVWGIYTVTLTLSFYTSLLSGFLAVAHGIYVTATADFRWNKTVKAYTLASLAGFCSFIPWILIILTNFFQFHQTTNGTSSKLPLFALFQAWLIQLSRIFFDLGFEIENPFTYLSALIFLIGTGYSIYLLCLTTHPKIWLFIVLLIAVPAIPLILPDLMFGGIRSTGEQYFMPSYLGIELAVAYALATQLYNGNILRRKIWEMILIVVILSGAISCAVISQKETLWSKSVSYGNLQIAKIINQSYRPLLISHASSSHSGNTFSLSYLVQPKVRFLLVRGKALPKQPKGFTDIFLLNPSTSLRKAIEKKYNTKTRKLYSYKSYTFWKLSKFNDR</sequence>
<evidence type="ECO:0000256" key="2">
    <source>
        <dbReference type="ARBA" id="ARBA00022475"/>
    </source>
</evidence>
<dbReference type="PANTHER" id="PTHR33908">
    <property type="entry name" value="MANNOSYLTRANSFERASE YKCB-RELATED"/>
    <property type="match status" value="1"/>
</dbReference>
<evidence type="ECO:0000256" key="5">
    <source>
        <dbReference type="ARBA" id="ARBA00022692"/>
    </source>
</evidence>
<dbReference type="GO" id="GO:0005886">
    <property type="term" value="C:plasma membrane"/>
    <property type="evidence" value="ECO:0007669"/>
    <property type="project" value="UniProtKB-SubCell"/>
</dbReference>